<evidence type="ECO:0000313" key="2">
    <source>
        <dbReference type="Proteomes" id="UP001499895"/>
    </source>
</evidence>
<gene>
    <name evidence="1" type="ORF">GCM10009544_47580</name>
</gene>
<dbReference type="RefSeq" id="WP_344094200.1">
    <property type="nucleotide sequence ID" value="NZ_BAAAHB010000065.1"/>
</dbReference>
<proteinExistence type="predicted"/>
<protein>
    <recommendedName>
        <fullName evidence="3">Molecular chaperone DnaJ</fullName>
    </recommendedName>
</protein>
<organism evidence="1 2">
    <name type="scientific">Streptomyces stramineus</name>
    <dbReference type="NCBI Taxonomy" id="173861"/>
    <lineage>
        <taxon>Bacteria</taxon>
        <taxon>Bacillati</taxon>
        <taxon>Actinomycetota</taxon>
        <taxon>Actinomycetes</taxon>
        <taxon>Kitasatosporales</taxon>
        <taxon>Streptomycetaceae</taxon>
        <taxon>Streptomyces</taxon>
    </lineage>
</organism>
<evidence type="ECO:0000313" key="1">
    <source>
        <dbReference type="EMBL" id="GAA0480102.1"/>
    </source>
</evidence>
<dbReference type="EMBL" id="BAAAHB010000065">
    <property type="protein sequence ID" value="GAA0480102.1"/>
    <property type="molecule type" value="Genomic_DNA"/>
</dbReference>
<comment type="caution">
    <text evidence="1">The sequence shown here is derived from an EMBL/GenBank/DDBJ whole genome shotgun (WGS) entry which is preliminary data.</text>
</comment>
<keyword evidence="2" id="KW-1185">Reference proteome</keyword>
<accession>A0ABN1AMI8</accession>
<dbReference type="InterPro" id="IPR036410">
    <property type="entry name" value="HSP_DnaJ_Cys-rich_dom_sf"/>
</dbReference>
<sequence>MSAIRDGDKVRIEANGSGWANGTEGIVAGAWKGRRRVKITKNAPAGVSAVLLEEDAVCARIGETALMPLCSSCQGGGKIEWEDEEGWQHEAPCDTCNGEGEMGLG</sequence>
<reference evidence="1 2" key="1">
    <citation type="journal article" date="2019" name="Int. J. Syst. Evol. Microbiol.">
        <title>The Global Catalogue of Microorganisms (GCM) 10K type strain sequencing project: providing services to taxonomists for standard genome sequencing and annotation.</title>
        <authorList>
            <consortium name="The Broad Institute Genomics Platform"/>
            <consortium name="The Broad Institute Genome Sequencing Center for Infectious Disease"/>
            <person name="Wu L."/>
            <person name="Ma J."/>
        </authorList>
    </citation>
    <scope>NUCLEOTIDE SEQUENCE [LARGE SCALE GENOMIC DNA]</scope>
    <source>
        <strain evidence="1 2">JCM 10649</strain>
    </source>
</reference>
<dbReference type="SUPFAM" id="SSF57938">
    <property type="entry name" value="DnaJ/Hsp40 cysteine-rich domain"/>
    <property type="match status" value="1"/>
</dbReference>
<name>A0ABN1AMI8_9ACTN</name>
<dbReference type="Proteomes" id="UP001499895">
    <property type="component" value="Unassembled WGS sequence"/>
</dbReference>
<evidence type="ECO:0008006" key="3">
    <source>
        <dbReference type="Google" id="ProtNLM"/>
    </source>
</evidence>